<dbReference type="Pfam" id="PF00069">
    <property type="entry name" value="Pkinase"/>
    <property type="match status" value="1"/>
</dbReference>
<evidence type="ECO:0000313" key="9">
    <source>
        <dbReference type="EMBL" id="KAL2520779.1"/>
    </source>
</evidence>
<dbReference type="SUPFAM" id="SSF54236">
    <property type="entry name" value="Ubiquitin-like"/>
    <property type="match status" value="1"/>
</dbReference>
<organism evidence="9 10">
    <name type="scientific">Forsythia ovata</name>
    <dbReference type="NCBI Taxonomy" id="205694"/>
    <lineage>
        <taxon>Eukaryota</taxon>
        <taxon>Viridiplantae</taxon>
        <taxon>Streptophyta</taxon>
        <taxon>Embryophyta</taxon>
        <taxon>Tracheophyta</taxon>
        <taxon>Spermatophyta</taxon>
        <taxon>Magnoliopsida</taxon>
        <taxon>eudicotyledons</taxon>
        <taxon>Gunneridae</taxon>
        <taxon>Pentapetalae</taxon>
        <taxon>asterids</taxon>
        <taxon>lamiids</taxon>
        <taxon>Lamiales</taxon>
        <taxon>Oleaceae</taxon>
        <taxon>Forsythieae</taxon>
        <taxon>Forsythia</taxon>
    </lineage>
</organism>
<dbReference type="Gene3D" id="3.30.200.20">
    <property type="entry name" value="Phosphorylase Kinase, domain 1"/>
    <property type="match status" value="1"/>
</dbReference>
<dbReference type="Gene3D" id="1.10.510.10">
    <property type="entry name" value="Transferase(Phosphotransferase) domain 1"/>
    <property type="match status" value="1"/>
</dbReference>
<evidence type="ECO:0000256" key="6">
    <source>
        <dbReference type="ARBA" id="ARBA00022840"/>
    </source>
</evidence>
<name>A0ABD1U708_9LAMI</name>
<dbReference type="PROSITE" id="PS50011">
    <property type="entry name" value="PROTEIN_KINASE_DOM"/>
    <property type="match status" value="1"/>
</dbReference>
<evidence type="ECO:0000256" key="3">
    <source>
        <dbReference type="ARBA" id="ARBA00022679"/>
    </source>
</evidence>
<keyword evidence="4" id="KW-0547">Nucleotide-binding</keyword>
<evidence type="ECO:0000259" key="7">
    <source>
        <dbReference type="PROSITE" id="PS50011"/>
    </source>
</evidence>
<keyword evidence="3" id="KW-0808">Transferase</keyword>
<dbReference type="InterPro" id="IPR029071">
    <property type="entry name" value="Ubiquitin-like_domsf"/>
</dbReference>
<dbReference type="PROSITE" id="PS00108">
    <property type="entry name" value="PROTEIN_KINASE_ST"/>
    <property type="match status" value="1"/>
</dbReference>
<accession>A0ABD1U708</accession>
<evidence type="ECO:0000256" key="1">
    <source>
        <dbReference type="ARBA" id="ARBA00005354"/>
    </source>
</evidence>
<comment type="caution">
    <text evidence="9">The sequence shown here is derived from an EMBL/GenBank/DDBJ whole genome shotgun (WGS) entry which is preliminary data.</text>
</comment>
<protein>
    <submittedName>
        <fullName evidence="9">Calcium-dependent protein kinase</fullName>
    </submittedName>
</protein>
<keyword evidence="10" id="KW-1185">Reference proteome</keyword>
<keyword evidence="2" id="KW-0723">Serine/threonine-protein kinase</keyword>
<proteinExistence type="inferred from homology"/>
<evidence type="ECO:0000256" key="5">
    <source>
        <dbReference type="ARBA" id="ARBA00022777"/>
    </source>
</evidence>
<dbReference type="SUPFAM" id="SSF56112">
    <property type="entry name" value="Protein kinase-like (PK-like)"/>
    <property type="match status" value="1"/>
</dbReference>
<keyword evidence="5 9" id="KW-0418">Kinase</keyword>
<dbReference type="InterPro" id="IPR008271">
    <property type="entry name" value="Ser/Thr_kinase_AS"/>
</dbReference>
<gene>
    <name evidence="9" type="ORF">Fot_24702</name>
</gene>
<dbReference type="Pfam" id="PF00240">
    <property type="entry name" value="ubiquitin"/>
    <property type="match status" value="1"/>
</dbReference>
<feature type="domain" description="Ubiquitin-like" evidence="8">
    <location>
        <begin position="153"/>
        <end position="213"/>
    </location>
</feature>
<evidence type="ECO:0000256" key="2">
    <source>
        <dbReference type="ARBA" id="ARBA00022527"/>
    </source>
</evidence>
<dbReference type="InterPro" id="IPR000719">
    <property type="entry name" value="Prot_kinase_dom"/>
</dbReference>
<dbReference type="EMBL" id="JBFOLJ010000007">
    <property type="protein sequence ID" value="KAL2520779.1"/>
    <property type="molecule type" value="Genomic_DNA"/>
</dbReference>
<dbReference type="PROSITE" id="PS50053">
    <property type="entry name" value="UBIQUITIN_2"/>
    <property type="match status" value="1"/>
</dbReference>
<comment type="similarity">
    <text evidence="1">Belongs to the protein kinase superfamily. CAMK Ser/Thr protein kinase family. CaMK subfamily.</text>
</comment>
<feature type="domain" description="Protein kinase" evidence="7">
    <location>
        <begin position="1"/>
        <end position="213"/>
    </location>
</feature>
<dbReference type="PANTHER" id="PTHR24349">
    <property type="entry name" value="SERINE/THREONINE-PROTEIN KINASE"/>
    <property type="match status" value="1"/>
</dbReference>
<sequence>MKLVSKNDKEDMKREVHIMQHLSGQINIVEFKGAYEDRQSVHVLMELCAGGELFDRIIAQGHYSERAATDLCRNIVNVVHHCHFMEVMHRDLKPENFLLASKDEKAILKATEFGLSVFIEECMFLASSVPIYSILSMGADGDSSLTVSGSEQVNVNVRCSNGLKFSVGTSLKSTVGDFKALLVQSCDVLSEQHRLIYKVQNLKDDQTLVSSGL</sequence>
<evidence type="ECO:0000259" key="8">
    <source>
        <dbReference type="PROSITE" id="PS50053"/>
    </source>
</evidence>
<dbReference type="Proteomes" id="UP001604277">
    <property type="component" value="Unassembled WGS sequence"/>
</dbReference>
<dbReference type="GO" id="GO:0004674">
    <property type="term" value="F:protein serine/threonine kinase activity"/>
    <property type="evidence" value="ECO:0007669"/>
    <property type="project" value="UniProtKB-KW"/>
</dbReference>
<dbReference type="GO" id="GO:0005524">
    <property type="term" value="F:ATP binding"/>
    <property type="evidence" value="ECO:0007669"/>
    <property type="project" value="UniProtKB-KW"/>
</dbReference>
<dbReference type="AlphaFoldDB" id="A0ABD1U708"/>
<dbReference type="InterPro" id="IPR011009">
    <property type="entry name" value="Kinase-like_dom_sf"/>
</dbReference>
<dbReference type="SMART" id="SM00220">
    <property type="entry name" value="S_TKc"/>
    <property type="match status" value="1"/>
</dbReference>
<dbReference type="InterPro" id="IPR000626">
    <property type="entry name" value="Ubiquitin-like_dom"/>
</dbReference>
<reference evidence="10" key="1">
    <citation type="submission" date="2024-07" db="EMBL/GenBank/DDBJ databases">
        <title>Two chromosome-level genome assemblies of Korean endemic species Abeliophyllum distichum and Forsythia ovata (Oleaceae).</title>
        <authorList>
            <person name="Jang H."/>
        </authorList>
    </citation>
    <scope>NUCLEOTIDE SEQUENCE [LARGE SCALE GENOMIC DNA]</scope>
</reference>
<evidence type="ECO:0000256" key="4">
    <source>
        <dbReference type="ARBA" id="ARBA00022741"/>
    </source>
</evidence>
<evidence type="ECO:0000313" key="10">
    <source>
        <dbReference type="Proteomes" id="UP001604277"/>
    </source>
</evidence>
<keyword evidence="6" id="KW-0067">ATP-binding</keyword>
<dbReference type="Gene3D" id="3.10.20.90">
    <property type="entry name" value="Phosphatidylinositol 3-kinase Catalytic Subunit, Chain A, domain 1"/>
    <property type="match status" value="1"/>
</dbReference>
<dbReference type="InterPro" id="IPR050205">
    <property type="entry name" value="CDPK_Ser/Thr_kinases"/>
</dbReference>